<gene>
    <name evidence="2" type="ORF">HMPREF9135_2206</name>
</gene>
<evidence type="ECO:0000259" key="1">
    <source>
        <dbReference type="Pfam" id="PF18990"/>
    </source>
</evidence>
<dbReference type="AlphaFoldDB" id="U2NNS6"/>
<evidence type="ECO:0000313" key="3">
    <source>
        <dbReference type="Proteomes" id="UP000016648"/>
    </source>
</evidence>
<accession>U2NNS6</accession>
<evidence type="ECO:0000313" key="2">
    <source>
        <dbReference type="EMBL" id="ERK39720.1"/>
    </source>
</evidence>
<comment type="caution">
    <text evidence="2">The sequence shown here is derived from an EMBL/GenBank/DDBJ whole genome shotgun (WGS) entry which is preliminary data.</text>
</comment>
<dbReference type="Proteomes" id="UP000016648">
    <property type="component" value="Unassembled WGS sequence"/>
</dbReference>
<organism evidence="2 3">
    <name type="scientific">Segatella baroniae F0067</name>
    <dbReference type="NCBI Taxonomy" id="1115809"/>
    <lineage>
        <taxon>Bacteria</taxon>
        <taxon>Pseudomonadati</taxon>
        <taxon>Bacteroidota</taxon>
        <taxon>Bacteroidia</taxon>
        <taxon>Bacteroidales</taxon>
        <taxon>Prevotellaceae</taxon>
        <taxon>Segatella</taxon>
    </lineage>
</organism>
<sequence>MTMLLSMTAGKGHAQFTRSTFAMDGLSYRMQLNPALTPDQGYFNIPVLGGIGASAASNSLGTKDIIHVLENNSDADYFTKDAFIKSLKAENKLQSNVTLDLLSFGWYKGKNFWNVNVTLKNDVGVTIPGRIFETMRDARGQATISWANYLAQQGGEKVTVNSYVETGLGFARPINEKLTVGGKVKVLFGAANLKLDVKKQNLQTQLTGVPEKADWSKMSLEELAAIKGSASIDVEASMEASMKGFELKDDEKGFVNDVKRGGSFGVAGMGLGMDLGATYKPIDGLTLSAALLDLGFISWDKGSSHTAASNTQQQYRFDSAHPNEAMDFRDLISDGKAINFDMLQTKQQEGKSRTTSLYSTIVLGGEYQLPHTQLSFGLLSTTRFAKPTTQSELTLSTAYKVNRHIGVSLAYSMIQSSGKGLGVGLKLGPLMIATDYMYFGDNTKCVNALVGFTIPLGPHRQS</sequence>
<proteinExistence type="predicted"/>
<feature type="domain" description="DUF5723" evidence="1">
    <location>
        <begin position="34"/>
        <end position="435"/>
    </location>
</feature>
<keyword evidence="3" id="KW-1185">Reference proteome</keyword>
<dbReference type="Gene3D" id="2.40.160.60">
    <property type="entry name" value="Outer membrane protein transport protein (OMPP1/FadL/TodX)"/>
    <property type="match status" value="1"/>
</dbReference>
<dbReference type="InterPro" id="IPR043781">
    <property type="entry name" value="DUF5723"/>
</dbReference>
<dbReference type="EMBL" id="AWEY01000009">
    <property type="protein sequence ID" value="ERK39720.1"/>
    <property type="molecule type" value="Genomic_DNA"/>
</dbReference>
<protein>
    <recommendedName>
        <fullName evidence="1">DUF5723 domain-containing protein</fullName>
    </recommendedName>
</protein>
<name>U2NNS6_9BACT</name>
<dbReference type="PATRIC" id="fig|1115809.3.peg.897"/>
<reference evidence="2 3" key="1">
    <citation type="submission" date="2013-08" db="EMBL/GenBank/DDBJ databases">
        <authorList>
            <person name="Durkin A.S."/>
            <person name="Haft D.R."/>
            <person name="McCorrison J."/>
            <person name="Torralba M."/>
            <person name="Gillis M."/>
            <person name="Haft D.H."/>
            <person name="Methe B."/>
            <person name="Sutton G."/>
            <person name="Nelson K.E."/>
        </authorList>
    </citation>
    <scope>NUCLEOTIDE SEQUENCE [LARGE SCALE GENOMIC DNA]</scope>
    <source>
        <strain evidence="2 3">F0067</strain>
    </source>
</reference>
<dbReference type="Pfam" id="PF18990">
    <property type="entry name" value="DUF5723"/>
    <property type="match status" value="1"/>
</dbReference>